<comment type="caution">
    <text evidence="3">The sequence shown here is derived from an EMBL/GenBank/DDBJ whole genome shotgun (WGS) entry which is preliminary data.</text>
</comment>
<dbReference type="Pfam" id="PF04601">
    <property type="entry name" value="DUF569"/>
    <property type="match status" value="1"/>
</dbReference>
<dbReference type="Pfam" id="PF22932">
    <property type="entry name" value="Ubiq_DUF_assoc"/>
    <property type="match status" value="1"/>
</dbReference>
<dbReference type="CDD" id="cd23340">
    <property type="entry name" value="beta-trefoil_FSCN_ACP-like"/>
    <property type="match status" value="1"/>
</dbReference>
<protein>
    <recommendedName>
        <fullName evidence="2">Pectinesterase inhibitor domain-containing protein</fullName>
    </recommendedName>
</protein>
<sequence length="468" mass="52625">MDVFTNAKAVRLKNVHNKYLTADEDEESVTQDRNGSSKNAKWTVEFVEHAENIIHLKSCYNNYLTASDHPFLLGMTGRKVTQTLPMKLDSSVQWEPIKDGGQVKLRTRYGQFLRANGGLPPWRNSVTHDIPHRTTTQDWILWDVDVVDIVVRSSGSLKPPQSLVVDHYDSFASDSSPVSPYSSRSPSFSRQESNDSTGAFGSPPRGGEGRVIYFHIANECGEYDEGEEELGIQFKGNDVSELTKKLEEVCGIENVVVCTKSPLNGKLNPLRLQLPPNNSTMHVVVVPSSSNVFVIPSTIAINEKSLEKICSKTNAKQNCLNLLTSDYRTSYVSLKDLTEVAIDVTLKKLNEAREKFDVLGDGISDNNYDEYSSCSRKYKDAINKLESTKESWKSLNYNNIGENVKDALHNIEHCKKGSLDYSSDVERIIDDAKLACNIIKVTFHQFIHSKKHKNKKQKHEDEDDSNDD</sequence>
<dbReference type="InterPro" id="IPR035513">
    <property type="entry name" value="Invertase/methylesterase_inhib"/>
</dbReference>
<feature type="region of interest" description="Disordered" evidence="1">
    <location>
        <begin position="172"/>
        <end position="205"/>
    </location>
</feature>
<evidence type="ECO:0000256" key="1">
    <source>
        <dbReference type="SAM" id="MobiDB-lite"/>
    </source>
</evidence>
<dbReference type="NCBIfam" id="TIGR01614">
    <property type="entry name" value="PME_inhib"/>
    <property type="match status" value="1"/>
</dbReference>
<name>A0AAV3RYA2_LITER</name>
<dbReference type="SMART" id="SM00856">
    <property type="entry name" value="PMEI"/>
    <property type="match status" value="1"/>
</dbReference>
<feature type="domain" description="Pectinesterase inhibitor" evidence="2">
    <location>
        <begin position="301"/>
        <end position="435"/>
    </location>
</feature>
<accession>A0AAV3RYA2</accession>
<organism evidence="3 4">
    <name type="scientific">Lithospermum erythrorhizon</name>
    <name type="common">Purple gromwell</name>
    <name type="synonym">Lithospermum officinale var. erythrorhizon</name>
    <dbReference type="NCBI Taxonomy" id="34254"/>
    <lineage>
        <taxon>Eukaryota</taxon>
        <taxon>Viridiplantae</taxon>
        <taxon>Streptophyta</taxon>
        <taxon>Embryophyta</taxon>
        <taxon>Tracheophyta</taxon>
        <taxon>Spermatophyta</taxon>
        <taxon>Magnoliopsida</taxon>
        <taxon>eudicotyledons</taxon>
        <taxon>Gunneridae</taxon>
        <taxon>Pentapetalae</taxon>
        <taxon>asterids</taxon>
        <taxon>lamiids</taxon>
        <taxon>Boraginales</taxon>
        <taxon>Boraginaceae</taxon>
        <taxon>Boraginoideae</taxon>
        <taxon>Lithospermeae</taxon>
        <taxon>Lithospermum</taxon>
    </lineage>
</organism>
<dbReference type="FunFam" id="2.80.10.50:FF:000067">
    <property type="entry name" value="BnaC05g19630D protein"/>
    <property type="match status" value="1"/>
</dbReference>
<dbReference type="CDD" id="cd15797">
    <property type="entry name" value="PMEI"/>
    <property type="match status" value="1"/>
</dbReference>
<dbReference type="Gene3D" id="2.80.10.50">
    <property type="match status" value="1"/>
</dbReference>
<dbReference type="InterPro" id="IPR008999">
    <property type="entry name" value="Actin-crosslinking"/>
</dbReference>
<dbReference type="SUPFAM" id="SSF50405">
    <property type="entry name" value="Actin-crosslinking proteins"/>
    <property type="match status" value="1"/>
</dbReference>
<reference evidence="3 4" key="1">
    <citation type="submission" date="2024-01" db="EMBL/GenBank/DDBJ databases">
        <title>The complete chloroplast genome sequence of Lithospermum erythrorhizon: insights into the phylogenetic relationship among Boraginaceae species and the maternal lineages of purple gromwells.</title>
        <authorList>
            <person name="Okada T."/>
            <person name="Watanabe K."/>
        </authorList>
    </citation>
    <scope>NUCLEOTIDE SEQUENCE [LARGE SCALE GENOMIC DNA]</scope>
</reference>
<dbReference type="AlphaFoldDB" id="A0AAV3RYA2"/>
<dbReference type="SUPFAM" id="SSF101148">
    <property type="entry name" value="Plant invertase/pectin methylesterase inhibitor"/>
    <property type="match status" value="1"/>
</dbReference>
<gene>
    <name evidence="3" type="ORF">LIER_32707</name>
</gene>
<dbReference type="EMBL" id="BAABME010012686">
    <property type="protein sequence ID" value="GAA0185419.1"/>
    <property type="molecule type" value="Genomic_DNA"/>
</dbReference>
<evidence type="ECO:0000313" key="4">
    <source>
        <dbReference type="Proteomes" id="UP001454036"/>
    </source>
</evidence>
<dbReference type="InterPro" id="IPR006501">
    <property type="entry name" value="Pectinesterase_inhib_dom"/>
</dbReference>
<dbReference type="Gene3D" id="1.20.140.40">
    <property type="entry name" value="Invertase/pectin methylesterase inhibitor family protein"/>
    <property type="match status" value="1"/>
</dbReference>
<dbReference type="InterPro" id="IPR007679">
    <property type="entry name" value="DUF569"/>
</dbReference>
<feature type="compositionally biased region" description="Low complexity" evidence="1">
    <location>
        <begin position="172"/>
        <end position="190"/>
    </location>
</feature>
<evidence type="ECO:0000259" key="2">
    <source>
        <dbReference type="SMART" id="SM00856"/>
    </source>
</evidence>
<evidence type="ECO:0000313" key="3">
    <source>
        <dbReference type="EMBL" id="GAA0185419.1"/>
    </source>
</evidence>
<dbReference type="Pfam" id="PF04043">
    <property type="entry name" value="PMEI"/>
    <property type="match status" value="1"/>
</dbReference>
<dbReference type="PANTHER" id="PTHR31205">
    <property type="entry name" value="ACTIN CROSS-LINKING PROTEIN (DUF569)"/>
    <property type="match status" value="1"/>
</dbReference>
<dbReference type="InterPro" id="IPR054726">
    <property type="entry name" value="Ubiq_DUF569-assoc"/>
</dbReference>
<dbReference type="Proteomes" id="UP001454036">
    <property type="component" value="Unassembled WGS sequence"/>
</dbReference>
<dbReference type="InterPro" id="IPR034086">
    <property type="entry name" value="PMEI_plant"/>
</dbReference>
<proteinExistence type="predicted"/>
<dbReference type="GO" id="GO:0046910">
    <property type="term" value="F:pectinesterase inhibitor activity"/>
    <property type="evidence" value="ECO:0007669"/>
    <property type="project" value="InterPro"/>
</dbReference>
<dbReference type="PANTHER" id="PTHR31205:SF69">
    <property type="entry name" value="ACTIN CROSS-LINKING PROTEIN (DUF569)"/>
    <property type="match status" value="1"/>
</dbReference>
<keyword evidence="4" id="KW-1185">Reference proteome</keyword>